<evidence type="ECO:0000259" key="8">
    <source>
        <dbReference type="PROSITE" id="PS50850"/>
    </source>
</evidence>
<dbReference type="InterPro" id="IPR020846">
    <property type="entry name" value="MFS_dom"/>
</dbReference>
<feature type="transmembrane region" description="Helical" evidence="7">
    <location>
        <begin position="264"/>
        <end position="285"/>
    </location>
</feature>
<evidence type="ECO:0000256" key="3">
    <source>
        <dbReference type="ARBA" id="ARBA00022448"/>
    </source>
</evidence>
<evidence type="ECO:0000256" key="7">
    <source>
        <dbReference type="SAM" id="Phobius"/>
    </source>
</evidence>
<evidence type="ECO:0000256" key="1">
    <source>
        <dbReference type="ARBA" id="ARBA00004141"/>
    </source>
</evidence>
<reference evidence="9" key="1">
    <citation type="journal article" date="2021" name="Open Biol.">
        <title>Shared evolutionary footprints suggest mitochondrial oxidative damage underlies multiple complex I losses in fungi.</title>
        <authorList>
            <person name="Schikora-Tamarit M.A."/>
            <person name="Marcet-Houben M."/>
            <person name="Nosek J."/>
            <person name="Gabaldon T."/>
        </authorList>
    </citation>
    <scope>NUCLEOTIDE SEQUENCE</scope>
    <source>
        <strain evidence="9">NCAIM Y.01608</strain>
    </source>
</reference>
<keyword evidence="10" id="KW-1185">Reference proteome</keyword>
<dbReference type="PANTHER" id="PTHR48022">
    <property type="entry name" value="PLASTIDIC GLUCOSE TRANSPORTER 4"/>
    <property type="match status" value="1"/>
</dbReference>
<dbReference type="Proteomes" id="UP000788993">
    <property type="component" value="Unassembled WGS sequence"/>
</dbReference>
<protein>
    <recommendedName>
        <fullName evidence="8">Major facilitator superfamily (MFS) profile domain-containing protein</fullName>
    </recommendedName>
</protein>
<dbReference type="PROSITE" id="PS50850">
    <property type="entry name" value="MFS"/>
    <property type="match status" value="1"/>
</dbReference>
<dbReference type="InterPro" id="IPR050360">
    <property type="entry name" value="MFS_Sugar_Transporters"/>
</dbReference>
<feature type="transmembrane region" description="Helical" evidence="7">
    <location>
        <begin position="361"/>
        <end position="378"/>
    </location>
</feature>
<feature type="transmembrane region" description="Helical" evidence="7">
    <location>
        <begin position="428"/>
        <end position="447"/>
    </location>
</feature>
<feature type="transmembrane region" description="Helical" evidence="7">
    <location>
        <begin position="305"/>
        <end position="322"/>
    </location>
</feature>
<evidence type="ECO:0000313" key="9">
    <source>
        <dbReference type="EMBL" id="KAH3665349.1"/>
    </source>
</evidence>
<feature type="transmembrane region" description="Helical" evidence="7">
    <location>
        <begin position="86"/>
        <end position="104"/>
    </location>
</feature>
<evidence type="ECO:0000313" key="10">
    <source>
        <dbReference type="Proteomes" id="UP000788993"/>
    </source>
</evidence>
<reference evidence="9" key="2">
    <citation type="submission" date="2021-01" db="EMBL/GenBank/DDBJ databases">
        <authorList>
            <person name="Schikora-Tamarit M.A."/>
        </authorList>
    </citation>
    <scope>NUCLEOTIDE SEQUENCE</scope>
    <source>
        <strain evidence="9">NCAIM Y.01608</strain>
    </source>
</reference>
<feature type="transmembrane region" description="Helical" evidence="7">
    <location>
        <begin position="54"/>
        <end position="74"/>
    </location>
</feature>
<dbReference type="FunFam" id="1.20.1250.20:FF:000134">
    <property type="entry name" value="MFS sugar transporter protein"/>
    <property type="match status" value="1"/>
</dbReference>
<keyword evidence="6 7" id="KW-0472">Membrane</keyword>
<evidence type="ECO:0000256" key="4">
    <source>
        <dbReference type="ARBA" id="ARBA00022692"/>
    </source>
</evidence>
<dbReference type="InterPro" id="IPR005829">
    <property type="entry name" value="Sugar_transporter_CS"/>
</dbReference>
<dbReference type="Pfam" id="PF00083">
    <property type="entry name" value="Sugar_tr"/>
    <property type="match status" value="1"/>
</dbReference>
<dbReference type="Gene3D" id="1.20.1250.20">
    <property type="entry name" value="MFS general substrate transporter like domains"/>
    <property type="match status" value="1"/>
</dbReference>
<dbReference type="InterPro" id="IPR003663">
    <property type="entry name" value="Sugar/inositol_transpt"/>
</dbReference>
<dbReference type="InterPro" id="IPR036259">
    <property type="entry name" value="MFS_trans_sf"/>
</dbReference>
<feature type="domain" description="Major facilitator superfamily (MFS) profile" evidence="8">
    <location>
        <begin position="18"/>
        <end position="451"/>
    </location>
</feature>
<comment type="similarity">
    <text evidence="2">Belongs to the major facilitator superfamily. Sugar transporter (TC 2.A.1.1) family.</text>
</comment>
<evidence type="ECO:0000256" key="6">
    <source>
        <dbReference type="ARBA" id="ARBA00023136"/>
    </source>
</evidence>
<dbReference type="AlphaFoldDB" id="A0A9P8P5I5"/>
<feature type="transmembrane region" description="Helical" evidence="7">
    <location>
        <begin position="144"/>
        <end position="165"/>
    </location>
</feature>
<accession>A0A9P8P5I5</accession>
<sequence length="491" mass="54158">MATSRRIPKSQGALTAVSLLMAVCFPTAFGYDSLMMSSLNALPMYKDYFGITDATSNLNTASMWIGQIVSVLSVQYFADRFGRRPCAIGSMLIVSLGIILQSAAQNVAMFVIGRIILGLGFGIGAVSVSVLVAELTPRKWRTTITGLFFTNFLLGALIASAVTYGSMDIQSTWCWRLPSVVQSIPLLCSFVFVWFSPESPRFLILKGREEEAREILAIVENTTPYGEVVEDIVLKGMEESGDNRSQFIVWGEILATAPGRRRMLILFIQSAIIEFGGSSVCSYYQSLLLGQAGITDTKQKLQVGIVSTVWCLVWSIAGSFSFDRLGRKPMAIGSLFGMLISFFIMGALMKTYMDGSSVSPYGTVAMMFIFQMFYSFTFTPIDYLHSPEIWSTKYRAAGVAWYSLSNSCLGLLSTFTLSIAMSNMSYKFYFVNAGIDLVFVPLVYFIWVETKGIKLDDVENLFISAPYGKFGNSFFVPEDIVQVEVLAAAKS</sequence>
<organism evidence="9 10">
    <name type="scientific">Ogataea polymorpha</name>
    <dbReference type="NCBI Taxonomy" id="460523"/>
    <lineage>
        <taxon>Eukaryota</taxon>
        <taxon>Fungi</taxon>
        <taxon>Dikarya</taxon>
        <taxon>Ascomycota</taxon>
        <taxon>Saccharomycotina</taxon>
        <taxon>Pichiomycetes</taxon>
        <taxon>Pichiales</taxon>
        <taxon>Pichiaceae</taxon>
        <taxon>Ogataea</taxon>
    </lineage>
</organism>
<dbReference type="EMBL" id="JAEUBD010001178">
    <property type="protein sequence ID" value="KAH3665349.1"/>
    <property type="molecule type" value="Genomic_DNA"/>
</dbReference>
<keyword evidence="5 7" id="KW-1133">Transmembrane helix</keyword>
<dbReference type="SUPFAM" id="SSF103473">
    <property type="entry name" value="MFS general substrate transporter"/>
    <property type="match status" value="1"/>
</dbReference>
<dbReference type="PROSITE" id="PS00217">
    <property type="entry name" value="SUGAR_TRANSPORT_2"/>
    <property type="match status" value="1"/>
</dbReference>
<evidence type="ECO:0000256" key="2">
    <source>
        <dbReference type="ARBA" id="ARBA00010992"/>
    </source>
</evidence>
<comment type="caution">
    <text evidence="9">The sequence shown here is derived from an EMBL/GenBank/DDBJ whole genome shotgun (WGS) entry which is preliminary data.</text>
</comment>
<dbReference type="InterPro" id="IPR005828">
    <property type="entry name" value="MFS_sugar_transport-like"/>
</dbReference>
<name>A0A9P8P5I5_9ASCO</name>
<evidence type="ECO:0000256" key="5">
    <source>
        <dbReference type="ARBA" id="ARBA00022989"/>
    </source>
</evidence>
<comment type="subcellular location">
    <subcellularLocation>
        <location evidence="1">Membrane</location>
        <topology evidence="1">Multi-pass membrane protein</topology>
    </subcellularLocation>
</comment>
<feature type="transmembrane region" description="Helical" evidence="7">
    <location>
        <begin position="329"/>
        <end position="349"/>
    </location>
</feature>
<dbReference type="GO" id="GO:0016020">
    <property type="term" value="C:membrane"/>
    <property type="evidence" value="ECO:0007669"/>
    <property type="project" value="UniProtKB-SubCell"/>
</dbReference>
<keyword evidence="4 7" id="KW-0812">Transmembrane</keyword>
<gene>
    <name evidence="9" type="ORF">OGATHE_004165</name>
</gene>
<dbReference type="PRINTS" id="PR00171">
    <property type="entry name" value="SUGRTRNSPORT"/>
</dbReference>
<keyword evidence="3" id="KW-0813">Transport</keyword>
<feature type="transmembrane region" description="Helical" evidence="7">
    <location>
        <begin position="110"/>
        <end position="132"/>
    </location>
</feature>
<dbReference type="PANTHER" id="PTHR48022:SF31">
    <property type="entry name" value="HEXOSE TRANSPORTER"/>
    <property type="match status" value="1"/>
</dbReference>
<feature type="transmembrane region" description="Helical" evidence="7">
    <location>
        <begin position="177"/>
        <end position="196"/>
    </location>
</feature>
<feature type="transmembrane region" description="Helical" evidence="7">
    <location>
        <begin position="399"/>
        <end position="422"/>
    </location>
</feature>
<proteinExistence type="inferred from homology"/>
<dbReference type="GO" id="GO:0005351">
    <property type="term" value="F:carbohydrate:proton symporter activity"/>
    <property type="evidence" value="ECO:0007669"/>
    <property type="project" value="TreeGrafter"/>
</dbReference>